<evidence type="ECO:0000313" key="4">
    <source>
        <dbReference type="EMBL" id="MDP5134823.1"/>
    </source>
</evidence>
<dbReference type="Gene3D" id="1.25.40.10">
    <property type="entry name" value="Tetratricopeptide repeat domain"/>
    <property type="match status" value="2"/>
</dbReference>
<dbReference type="PANTHER" id="PTHR12558:SF13">
    <property type="entry name" value="CELL DIVISION CYCLE PROTEIN 27 HOMOLOG"/>
    <property type="match status" value="1"/>
</dbReference>
<reference evidence="4 5" key="1">
    <citation type="submission" date="2022-11" db="EMBL/GenBank/DDBJ databases">
        <title>Viruses from the air-sea interface of a natural surface slick.</title>
        <authorList>
            <person name="Rahlff J."/>
            <person name="Holmfeldt K."/>
        </authorList>
    </citation>
    <scope>NUCLEOTIDE SEQUENCE [LARGE SCALE GENOMIC DNA]</scope>
    <source>
        <strain evidence="4 5">SMS4</strain>
    </source>
</reference>
<feature type="repeat" description="TPR" evidence="3">
    <location>
        <begin position="238"/>
        <end position="271"/>
    </location>
</feature>
<evidence type="ECO:0000313" key="5">
    <source>
        <dbReference type="Proteomes" id="UP001231109"/>
    </source>
</evidence>
<name>A0ABT9HUY3_9GAMM</name>
<proteinExistence type="predicted"/>
<keyword evidence="2 3" id="KW-0802">TPR repeat</keyword>
<dbReference type="InterPro" id="IPR013105">
    <property type="entry name" value="TPR_2"/>
</dbReference>
<dbReference type="InterPro" id="IPR011990">
    <property type="entry name" value="TPR-like_helical_dom_sf"/>
</dbReference>
<dbReference type="Proteomes" id="UP001231109">
    <property type="component" value="Unassembled WGS sequence"/>
</dbReference>
<keyword evidence="1" id="KW-0677">Repeat</keyword>
<dbReference type="SMART" id="SM00028">
    <property type="entry name" value="TPR"/>
    <property type="match status" value="4"/>
</dbReference>
<gene>
    <name evidence="4" type="ORF">ORJ04_02545</name>
</gene>
<organism evidence="4 5">
    <name type="scientific">Rheinheimera baltica</name>
    <dbReference type="NCBI Taxonomy" id="67576"/>
    <lineage>
        <taxon>Bacteria</taxon>
        <taxon>Pseudomonadati</taxon>
        <taxon>Pseudomonadota</taxon>
        <taxon>Gammaproteobacteria</taxon>
        <taxon>Chromatiales</taxon>
        <taxon>Chromatiaceae</taxon>
        <taxon>Rheinheimera</taxon>
    </lineage>
</organism>
<dbReference type="Pfam" id="PF07719">
    <property type="entry name" value="TPR_2"/>
    <property type="match status" value="1"/>
</dbReference>
<keyword evidence="5" id="KW-1185">Reference proteome</keyword>
<dbReference type="PROSITE" id="PS50005">
    <property type="entry name" value="TPR"/>
    <property type="match status" value="1"/>
</dbReference>
<dbReference type="EMBL" id="JAPJDZ010000003">
    <property type="protein sequence ID" value="MDP5134823.1"/>
    <property type="molecule type" value="Genomic_DNA"/>
</dbReference>
<dbReference type="SUPFAM" id="SSF48452">
    <property type="entry name" value="TPR-like"/>
    <property type="match status" value="1"/>
</dbReference>
<dbReference type="RefSeq" id="WP_305973602.1">
    <property type="nucleotide sequence ID" value="NZ_JAPJDZ010000003.1"/>
</dbReference>
<sequence length="393" mass="44854">MAMYKVTIIMLFLGCFGCQSTRLPHLQSSTSDLWLSEEHFSGDVFAITSPDDIFALSEQTKQQLRYITGSKSLMPERTKAVMHYILKLADSELVYQHSATTTAQQTMQHGNANCLSLAILTYSIARELGLQAVFQDVNIPEYWTSQNDTTWLNGHVNLRIKQSLIADTASSAISFGSDIIVDFDPYVLKKQFPSKTVSKQRIIAMFYNNKAAEAFADNNIAQAYRYYQASADADAEFAVTWSNLAVLYRQTGHYAKAELAYNYSLQLDPESLNTLANLAFLYQHIGDTKKAKLLQHQVAMKRQNNPYYYVMLGNETLQAKLYDNAKTYYRHAIKLNNKTHEAYFGLAVVYLELNQKEEAAYYLGRAKRNTLSENEQKRYQSKLDVLNQVARHY</sequence>
<dbReference type="PANTHER" id="PTHR12558">
    <property type="entry name" value="CELL DIVISION CYCLE 16,23,27"/>
    <property type="match status" value="1"/>
</dbReference>
<dbReference type="InterPro" id="IPR019734">
    <property type="entry name" value="TPR_rpt"/>
</dbReference>
<accession>A0ABT9HUY3</accession>
<comment type="caution">
    <text evidence="4">The sequence shown here is derived from an EMBL/GenBank/DDBJ whole genome shotgun (WGS) entry which is preliminary data.</text>
</comment>
<dbReference type="Pfam" id="PF13181">
    <property type="entry name" value="TPR_8"/>
    <property type="match status" value="1"/>
</dbReference>
<evidence type="ECO:0000256" key="2">
    <source>
        <dbReference type="ARBA" id="ARBA00022803"/>
    </source>
</evidence>
<protein>
    <submittedName>
        <fullName evidence="4">Tetratricopeptide repeat protein</fullName>
    </submittedName>
</protein>
<evidence type="ECO:0000256" key="3">
    <source>
        <dbReference type="PROSITE-ProRule" id="PRU00339"/>
    </source>
</evidence>
<evidence type="ECO:0000256" key="1">
    <source>
        <dbReference type="ARBA" id="ARBA00022737"/>
    </source>
</evidence>